<dbReference type="Proteomes" id="UP000799438">
    <property type="component" value="Unassembled WGS sequence"/>
</dbReference>
<dbReference type="PANTHER" id="PTHR23146:SF0">
    <property type="entry name" value="RNA POLYMERASE-ASSOCIATED PROTEIN LEO1"/>
    <property type="match status" value="1"/>
</dbReference>
<reference evidence="2" key="1">
    <citation type="journal article" date="2020" name="Stud. Mycol.">
        <title>101 Dothideomycetes genomes: a test case for predicting lifestyles and emergence of pathogens.</title>
        <authorList>
            <person name="Haridas S."/>
            <person name="Albert R."/>
            <person name="Binder M."/>
            <person name="Bloem J."/>
            <person name="Labutti K."/>
            <person name="Salamov A."/>
            <person name="Andreopoulos B."/>
            <person name="Baker S."/>
            <person name="Barry K."/>
            <person name="Bills G."/>
            <person name="Bluhm B."/>
            <person name="Cannon C."/>
            <person name="Castanera R."/>
            <person name="Culley D."/>
            <person name="Daum C."/>
            <person name="Ezra D."/>
            <person name="Gonzalez J."/>
            <person name="Henrissat B."/>
            <person name="Kuo A."/>
            <person name="Liang C."/>
            <person name="Lipzen A."/>
            <person name="Lutzoni F."/>
            <person name="Magnuson J."/>
            <person name="Mondo S."/>
            <person name="Nolan M."/>
            <person name="Ohm R."/>
            <person name="Pangilinan J."/>
            <person name="Park H.-J."/>
            <person name="Ramirez L."/>
            <person name="Alfaro M."/>
            <person name="Sun H."/>
            <person name="Tritt A."/>
            <person name="Yoshinaga Y."/>
            <person name="Zwiers L.-H."/>
            <person name="Turgeon B."/>
            <person name="Goodwin S."/>
            <person name="Spatafora J."/>
            <person name="Crous P."/>
            <person name="Grigoriev I."/>
        </authorList>
    </citation>
    <scope>NUCLEOTIDE SEQUENCE</scope>
    <source>
        <strain evidence="2">CBS 121167</strain>
    </source>
</reference>
<dbReference type="GeneID" id="54293964"/>
<dbReference type="EMBL" id="ML995477">
    <property type="protein sequence ID" value="KAF2145390.1"/>
    <property type="molecule type" value="Genomic_DNA"/>
</dbReference>
<feature type="region of interest" description="Disordered" evidence="1">
    <location>
        <begin position="210"/>
        <end position="396"/>
    </location>
</feature>
<dbReference type="GO" id="GO:0032968">
    <property type="term" value="P:positive regulation of transcription elongation by RNA polymerase II"/>
    <property type="evidence" value="ECO:0007669"/>
    <property type="project" value="TreeGrafter"/>
</dbReference>
<evidence type="ECO:0000313" key="2">
    <source>
        <dbReference type="EMBL" id="KAF2145390.1"/>
    </source>
</evidence>
<dbReference type="GO" id="GO:0016593">
    <property type="term" value="C:Cdc73/Paf1 complex"/>
    <property type="evidence" value="ECO:0007669"/>
    <property type="project" value="InterPro"/>
</dbReference>
<dbReference type="GO" id="GO:1990269">
    <property type="term" value="F:RNA polymerase II C-terminal domain phosphoserine binding"/>
    <property type="evidence" value="ECO:0007669"/>
    <property type="project" value="TreeGrafter"/>
</dbReference>
<dbReference type="OrthoDB" id="20844at2759"/>
<dbReference type="RefSeq" id="XP_033401102.1">
    <property type="nucleotide sequence ID" value="XM_033536468.1"/>
</dbReference>
<feature type="compositionally biased region" description="Acidic residues" evidence="1">
    <location>
        <begin position="320"/>
        <end position="351"/>
    </location>
</feature>
<dbReference type="AlphaFoldDB" id="A0A6A6BMP3"/>
<dbReference type="PANTHER" id="PTHR23146">
    <property type="entry name" value="LEO1 PROTEIN"/>
    <property type="match status" value="1"/>
</dbReference>
<feature type="compositionally biased region" description="Acidic residues" evidence="1">
    <location>
        <begin position="368"/>
        <end position="377"/>
    </location>
</feature>
<dbReference type="InterPro" id="IPR007149">
    <property type="entry name" value="Leo1"/>
</dbReference>
<evidence type="ECO:0000313" key="3">
    <source>
        <dbReference type="Proteomes" id="UP000799438"/>
    </source>
</evidence>
<keyword evidence="3" id="KW-1185">Reference proteome</keyword>
<proteinExistence type="predicted"/>
<feature type="region of interest" description="Disordered" evidence="1">
    <location>
        <begin position="126"/>
        <end position="162"/>
    </location>
</feature>
<feature type="compositionally biased region" description="Basic and acidic residues" evidence="1">
    <location>
        <begin position="226"/>
        <end position="263"/>
    </location>
</feature>
<accession>A0A6A6BMP3</accession>
<evidence type="ECO:0000256" key="1">
    <source>
        <dbReference type="SAM" id="MobiDB-lite"/>
    </source>
</evidence>
<feature type="region of interest" description="Disordered" evidence="1">
    <location>
        <begin position="1"/>
        <end position="34"/>
    </location>
</feature>
<protein>
    <recommendedName>
        <fullName evidence="4">Leo1-like protein</fullName>
    </recommendedName>
</protein>
<name>A0A6A6BMP3_9PEZI</name>
<organism evidence="2 3">
    <name type="scientific">Aplosporella prunicola CBS 121167</name>
    <dbReference type="NCBI Taxonomy" id="1176127"/>
    <lineage>
        <taxon>Eukaryota</taxon>
        <taxon>Fungi</taxon>
        <taxon>Dikarya</taxon>
        <taxon>Ascomycota</taxon>
        <taxon>Pezizomycotina</taxon>
        <taxon>Dothideomycetes</taxon>
        <taxon>Dothideomycetes incertae sedis</taxon>
        <taxon>Botryosphaeriales</taxon>
        <taxon>Aplosporellaceae</taxon>
        <taxon>Aplosporella</taxon>
    </lineage>
</organism>
<gene>
    <name evidence="2" type="ORF">K452DRAFT_220524</name>
</gene>
<sequence>MGSIAAPDAEQQEEVEQISQDLPLARHPIPEPSDNELYVMKVPRFLGLEPKAFALENWQPPTTDHHSRTGPSQQFSAFKTATTTLRWRHSPSDHSKLQSNARILRWSDGSLTLQLASDPTTQYEIDGKPLAPPQYNPAKPTPTSVRDKRVGRAPAYDPGKDSFTYLCSPHPAQQSMRITNKVTAGLSVLPSSGTTDDALERLQESLAAAAKARGGTGATIINMSEDPEKKKRQAEAAEREKDRAAKAAERAASRRREKEDRALGRSGLRTSGYGGGLTIGGLEDEDRPARGARTQKPLRRSRHDWSDDEDYGRRRGNREDEYDEEDDFIAGSDEEPEMAEDEDEDIDEGIEEERPRRRSSPKRRASEAADEDEDEEVVTSSRTKRRRVVEEDDDDE</sequence>
<dbReference type="GO" id="GO:0006368">
    <property type="term" value="P:transcription elongation by RNA polymerase II"/>
    <property type="evidence" value="ECO:0007669"/>
    <property type="project" value="InterPro"/>
</dbReference>
<dbReference type="Pfam" id="PF04004">
    <property type="entry name" value="Leo1"/>
    <property type="match status" value="1"/>
</dbReference>
<evidence type="ECO:0008006" key="4">
    <source>
        <dbReference type="Google" id="ProtNLM"/>
    </source>
</evidence>